<evidence type="ECO:0000313" key="1">
    <source>
        <dbReference type="EMBL" id="KAK6508170.1"/>
    </source>
</evidence>
<dbReference type="EMBL" id="JAVHJM010000008">
    <property type="protein sequence ID" value="KAK6508170.1"/>
    <property type="molecule type" value="Genomic_DNA"/>
</dbReference>
<name>A0AAN8RV06_9PEZI</name>
<reference evidence="1 2" key="1">
    <citation type="submission" date="2019-10" db="EMBL/GenBank/DDBJ databases">
        <authorList>
            <person name="Palmer J.M."/>
        </authorList>
    </citation>
    <scope>NUCLEOTIDE SEQUENCE [LARGE SCALE GENOMIC DNA]</scope>
    <source>
        <strain evidence="1 2">TWF506</strain>
    </source>
</reference>
<protein>
    <submittedName>
        <fullName evidence="1">Uncharacterized protein</fullName>
    </submittedName>
</protein>
<accession>A0AAN8RV06</accession>
<comment type="caution">
    <text evidence="1">The sequence shown here is derived from an EMBL/GenBank/DDBJ whole genome shotgun (WGS) entry which is preliminary data.</text>
</comment>
<dbReference type="Proteomes" id="UP001307849">
    <property type="component" value="Unassembled WGS sequence"/>
</dbReference>
<sequence length="61" mass="6689">MPEAMARVKREKPIAMCMLAGVVEKKKVEACCAAQELESKCCIHINWVATLFPSVLPKLGS</sequence>
<proteinExistence type="predicted"/>
<dbReference type="AlphaFoldDB" id="A0AAN8RV06"/>
<gene>
    <name evidence="1" type="ORF">TWF506_010271</name>
</gene>
<keyword evidence="2" id="KW-1185">Reference proteome</keyword>
<organism evidence="1 2">
    <name type="scientific">Arthrobotrys conoides</name>
    <dbReference type="NCBI Taxonomy" id="74498"/>
    <lineage>
        <taxon>Eukaryota</taxon>
        <taxon>Fungi</taxon>
        <taxon>Dikarya</taxon>
        <taxon>Ascomycota</taxon>
        <taxon>Pezizomycotina</taxon>
        <taxon>Orbiliomycetes</taxon>
        <taxon>Orbiliales</taxon>
        <taxon>Orbiliaceae</taxon>
        <taxon>Arthrobotrys</taxon>
    </lineage>
</organism>
<evidence type="ECO:0000313" key="2">
    <source>
        <dbReference type="Proteomes" id="UP001307849"/>
    </source>
</evidence>